<protein>
    <submittedName>
        <fullName evidence="1">Uncharacterized protein</fullName>
    </submittedName>
</protein>
<dbReference type="EMBL" id="BMAO01030069">
    <property type="protein sequence ID" value="GFQ65505.1"/>
    <property type="molecule type" value="Genomic_DNA"/>
</dbReference>
<proteinExistence type="predicted"/>
<organism evidence="1 2">
    <name type="scientific">Trichonephila clavata</name>
    <name type="common">Joro spider</name>
    <name type="synonym">Nephila clavata</name>
    <dbReference type="NCBI Taxonomy" id="2740835"/>
    <lineage>
        <taxon>Eukaryota</taxon>
        <taxon>Metazoa</taxon>
        <taxon>Ecdysozoa</taxon>
        <taxon>Arthropoda</taxon>
        <taxon>Chelicerata</taxon>
        <taxon>Arachnida</taxon>
        <taxon>Araneae</taxon>
        <taxon>Araneomorphae</taxon>
        <taxon>Entelegynae</taxon>
        <taxon>Araneoidea</taxon>
        <taxon>Nephilidae</taxon>
        <taxon>Trichonephila</taxon>
    </lineage>
</organism>
<evidence type="ECO:0000313" key="1">
    <source>
        <dbReference type="EMBL" id="GFQ65505.1"/>
    </source>
</evidence>
<evidence type="ECO:0000313" key="2">
    <source>
        <dbReference type="Proteomes" id="UP000887116"/>
    </source>
</evidence>
<keyword evidence="2" id="KW-1185">Reference proteome</keyword>
<accession>A0A8X6HUJ5</accession>
<comment type="caution">
    <text evidence="1">The sequence shown here is derived from an EMBL/GenBank/DDBJ whole genome shotgun (WGS) entry which is preliminary data.</text>
</comment>
<reference evidence="1" key="1">
    <citation type="submission" date="2020-07" db="EMBL/GenBank/DDBJ databases">
        <title>Multicomponent nature underlies the extraordinary mechanical properties of spider dragline silk.</title>
        <authorList>
            <person name="Kono N."/>
            <person name="Nakamura H."/>
            <person name="Mori M."/>
            <person name="Yoshida Y."/>
            <person name="Ohtoshi R."/>
            <person name="Malay A.D."/>
            <person name="Moran D.A.P."/>
            <person name="Tomita M."/>
            <person name="Numata K."/>
            <person name="Arakawa K."/>
        </authorList>
    </citation>
    <scope>NUCLEOTIDE SEQUENCE</scope>
</reference>
<dbReference type="Proteomes" id="UP000887116">
    <property type="component" value="Unassembled WGS sequence"/>
</dbReference>
<gene>
    <name evidence="1" type="ORF">TNCT_193921</name>
</gene>
<name>A0A8X6HUJ5_TRICU</name>
<sequence length="89" mass="9676">MELAETGDKGNCLGKYYGEGQDPTEAVELTMIMERLHSSTTNRAATTPIKAILPLGQNQKARLDHSGVESDNRFSSGCNSKGLDYLGWV</sequence>
<dbReference type="AlphaFoldDB" id="A0A8X6HUJ5"/>